<gene>
    <name evidence="1" type="ORF">ElyMa_003633500</name>
</gene>
<dbReference type="Proteomes" id="UP000762676">
    <property type="component" value="Unassembled WGS sequence"/>
</dbReference>
<keyword evidence="2" id="KW-1185">Reference proteome</keyword>
<evidence type="ECO:0000313" key="1">
    <source>
        <dbReference type="EMBL" id="GFR64538.1"/>
    </source>
</evidence>
<dbReference type="AlphaFoldDB" id="A0AAV4ETQ5"/>
<evidence type="ECO:0000313" key="2">
    <source>
        <dbReference type="Proteomes" id="UP000762676"/>
    </source>
</evidence>
<reference evidence="1 2" key="1">
    <citation type="journal article" date="2021" name="Elife">
        <title>Chloroplast acquisition without the gene transfer in kleptoplastic sea slugs, Plakobranchus ocellatus.</title>
        <authorList>
            <person name="Maeda T."/>
            <person name="Takahashi S."/>
            <person name="Yoshida T."/>
            <person name="Shimamura S."/>
            <person name="Takaki Y."/>
            <person name="Nagai Y."/>
            <person name="Toyoda A."/>
            <person name="Suzuki Y."/>
            <person name="Arimoto A."/>
            <person name="Ishii H."/>
            <person name="Satoh N."/>
            <person name="Nishiyama T."/>
            <person name="Hasebe M."/>
            <person name="Maruyama T."/>
            <person name="Minagawa J."/>
            <person name="Obokata J."/>
            <person name="Shigenobu S."/>
        </authorList>
    </citation>
    <scope>NUCLEOTIDE SEQUENCE [LARGE SCALE GENOMIC DNA]</scope>
</reference>
<proteinExistence type="predicted"/>
<accession>A0AAV4ETQ5</accession>
<sequence length="108" mass="12297">METDRSVFKILWSAALEGPAEIGVTVVVSGHSASGYPGQWTQLCVVKMGVSVRVQLEGVSARQQQQQRIDSTVNMHAVIKISGQALSECIEWRVGRGERRRRWRRWWF</sequence>
<protein>
    <submittedName>
        <fullName evidence="1">Uncharacterized protein</fullName>
    </submittedName>
</protein>
<comment type="caution">
    <text evidence="1">The sequence shown here is derived from an EMBL/GenBank/DDBJ whole genome shotgun (WGS) entry which is preliminary data.</text>
</comment>
<dbReference type="EMBL" id="BMAT01007449">
    <property type="protein sequence ID" value="GFR64538.1"/>
    <property type="molecule type" value="Genomic_DNA"/>
</dbReference>
<name>A0AAV4ETQ5_9GAST</name>
<organism evidence="1 2">
    <name type="scientific">Elysia marginata</name>
    <dbReference type="NCBI Taxonomy" id="1093978"/>
    <lineage>
        <taxon>Eukaryota</taxon>
        <taxon>Metazoa</taxon>
        <taxon>Spiralia</taxon>
        <taxon>Lophotrochozoa</taxon>
        <taxon>Mollusca</taxon>
        <taxon>Gastropoda</taxon>
        <taxon>Heterobranchia</taxon>
        <taxon>Euthyneura</taxon>
        <taxon>Panpulmonata</taxon>
        <taxon>Sacoglossa</taxon>
        <taxon>Placobranchoidea</taxon>
        <taxon>Plakobranchidae</taxon>
        <taxon>Elysia</taxon>
    </lineage>
</organism>